<keyword evidence="4" id="KW-1185">Reference proteome</keyword>
<proteinExistence type="predicted"/>
<sequence length="118" mass="12203">MMRVSVPGQPLRHPLDPDPVRSSKSRTVFALGLLAALTGVFLGGAVPAAVALLLARQARRDAYASGGYLTGAAWIRRGERLAWTALLLAATTVVVASIIGVVNLAENPGGPDFTPTGD</sequence>
<protein>
    <recommendedName>
        <fullName evidence="5">DUF4190 domain-containing protein</fullName>
    </recommendedName>
</protein>
<keyword evidence="2" id="KW-1133">Transmembrane helix</keyword>
<gene>
    <name evidence="3" type="ORF">ACFQ4H_23120</name>
</gene>
<feature type="region of interest" description="Disordered" evidence="1">
    <location>
        <begin position="1"/>
        <end position="21"/>
    </location>
</feature>
<dbReference type="RefSeq" id="WP_377573972.1">
    <property type="nucleotide sequence ID" value="NZ_JBHTMP010000040.1"/>
</dbReference>
<evidence type="ECO:0000256" key="1">
    <source>
        <dbReference type="SAM" id="MobiDB-lite"/>
    </source>
</evidence>
<feature type="transmembrane region" description="Helical" evidence="2">
    <location>
        <begin position="28"/>
        <end position="55"/>
    </location>
</feature>
<name>A0ABW3YIK9_9ACTN</name>
<dbReference type="Proteomes" id="UP001597260">
    <property type="component" value="Unassembled WGS sequence"/>
</dbReference>
<accession>A0ABW3YIK9</accession>
<comment type="caution">
    <text evidence="3">The sequence shown here is derived from an EMBL/GenBank/DDBJ whole genome shotgun (WGS) entry which is preliminary data.</text>
</comment>
<evidence type="ECO:0000256" key="2">
    <source>
        <dbReference type="SAM" id="Phobius"/>
    </source>
</evidence>
<evidence type="ECO:0008006" key="5">
    <source>
        <dbReference type="Google" id="ProtNLM"/>
    </source>
</evidence>
<evidence type="ECO:0000313" key="4">
    <source>
        <dbReference type="Proteomes" id="UP001597260"/>
    </source>
</evidence>
<reference evidence="4" key="1">
    <citation type="journal article" date="2019" name="Int. J. Syst. Evol. Microbiol.">
        <title>The Global Catalogue of Microorganisms (GCM) 10K type strain sequencing project: providing services to taxonomists for standard genome sequencing and annotation.</title>
        <authorList>
            <consortium name="The Broad Institute Genomics Platform"/>
            <consortium name="The Broad Institute Genome Sequencing Center for Infectious Disease"/>
            <person name="Wu L."/>
            <person name="Ma J."/>
        </authorList>
    </citation>
    <scope>NUCLEOTIDE SEQUENCE [LARGE SCALE GENOMIC DNA]</scope>
    <source>
        <strain evidence="4">JCM 31037</strain>
    </source>
</reference>
<keyword evidence="2" id="KW-0812">Transmembrane</keyword>
<keyword evidence="2" id="KW-0472">Membrane</keyword>
<feature type="transmembrane region" description="Helical" evidence="2">
    <location>
        <begin position="81"/>
        <end position="105"/>
    </location>
</feature>
<evidence type="ECO:0000313" key="3">
    <source>
        <dbReference type="EMBL" id="MFD1323980.1"/>
    </source>
</evidence>
<dbReference type="EMBL" id="JBHTMP010000040">
    <property type="protein sequence ID" value="MFD1323980.1"/>
    <property type="molecule type" value="Genomic_DNA"/>
</dbReference>
<organism evidence="3 4">
    <name type="scientific">Micromonospora sonneratiae</name>
    <dbReference type="NCBI Taxonomy" id="1184706"/>
    <lineage>
        <taxon>Bacteria</taxon>
        <taxon>Bacillati</taxon>
        <taxon>Actinomycetota</taxon>
        <taxon>Actinomycetes</taxon>
        <taxon>Micromonosporales</taxon>
        <taxon>Micromonosporaceae</taxon>
        <taxon>Micromonospora</taxon>
    </lineage>
</organism>